<reference evidence="3 4" key="1">
    <citation type="journal article" date="2019" name="Int. J. Syst. Evol. Microbiol.">
        <title>The Global Catalogue of Microorganisms (GCM) 10K type strain sequencing project: providing services to taxonomists for standard genome sequencing and annotation.</title>
        <authorList>
            <consortium name="The Broad Institute Genomics Platform"/>
            <consortium name="The Broad Institute Genome Sequencing Center for Infectious Disease"/>
            <person name="Wu L."/>
            <person name="Ma J."/>
        </authorList>
    </citation>
    <scope>NUCLEOTIDE SEQUENCE [LARGE SCALE GENOMIC DNA]</scope>
    <source>
        <strain evidence="3 4">JCM 15749</strain>
    </source>
</reference>
<dbReference type="Pfam" id="PF03703">
    <property type="entry name" value="bPH_2"/>
    <property type="match status" value="1"/>
</dbReference>
<evidence type="ECO:0000313" key="4">
    <source>
        <dbReference type="Proteomes" id="UP001501480"/>
    </source>
</evidence>
<evidence type="ECO:0000256" key="1">
    <source>
        <dbReference type="SAM" id="Phobius"/>
    </source>
</evidence>
<dbReference type="EMBL" id="BAAAPY010000009">
    <property type="protein sequence ID" value="GAA2082256.1"/>
    <property type="molecule type" value="Genomic_DNA"/>
</dbReference>
<proteinExistence type="predicted"/>
<evidence type="ECO:0000313" key="3">
    <source>
        <dbReference type="EMBL" id="GAA2082256.1"/>
    </source>
</evidence>
<feature type="transmembrane region" description="Helical" evidence="1">
    <location>
        <begin position="60"/>
        <end position="80"/>
    </location>
</feature>
<organism evidence="3 4">
    <name type="scientific">Aeromicrobium halocynthiae</name>
    <dbReference type="NCBI Taxonomy" id="560557"/>
    <lineage>
        <taxon>Bacteria</taxon>
        <taxon>Bacillati</taxon>
        <taxon>Actinomycetota</taxon>
        <taxon>Actinomycetes</taxon>
        <taxon>Propionibacteriales</taxon>
        <taxon>Nocardioidaceae</taxon>
        <taxon>Aeromicrobium</taxon>
    </lineage>
</organism>
<keyword evidence="1" id="KW-1133">Transmembrane helix</keyword>
<dbReference type="Proteomes" id="UP001501480">
    <property type="component" value="Unassembled WGS sequence"/>
</dbReference>
<protein>
    <recommendedName>
        <fullName evidence="2">YdbS-like PH domain-containing protein</fullName>
    </recommendedName>
</protein>
<accession>A0ABN2W2X5</accession>
<gene>
    <name evidence="3" type="ORF">GCM10009821_23790</name>
</gene>
<comment type="caution">
    <text evidence="3">The sequence shown here is derived from an EMBL/GenBank/DDBJ whole genome shotgun (WGS) entry which is preliminary data.</text>
</comment>
<feature type="domain" description="YdbS-like PH" evidence="2">
    <location>
        <begin position="87"/>
        <end position="155"/>
    </location>
</feature>
<dbReference type="InterPro" id="IPR005182">
    <property type="entry name" value="YdbS-like_PH"/>
</dbReference>
<feature type="transmembrane region" description="Helical" evidence="1">
    <location>
        <begin position="35"/>
        <end position="54"/>
    </location>
</feature>
<keyword evidence="4" id="KW-1185">Reference proteome</keyword>
<sequence length="183" mass="20467">MGAITRHLPEQDVESHLLSAEGEEIIDLVRKHGVVYVRPAAELLGVLVLWSIALFGPIQWGWFFLLGGVALGLHALYLTLREHRDVFVITTMRVFRASGVFTVRIATMPITRILDITVEKPFVGRVLGYGHFVFESAAQSQGLRDIRYIGDPDGRDLTIQRVVQKAGLRGPRSGLDRHLMDGR</sequence>
<keyword evidence="1" id="KW-0472">Membrane</keyword>
<evidence type="ECO:0000259" key="2">
    <source>
        <dbReference type="Pfam" id="PF03703"/>
    </source>
</evidence>
<keyword evidence="1" id="KW-0812">Transmembrane</keyword>
<name>A0ABN2W2X5_9ACTN</name>